<sequence>MSTSAPVFHCFISILTSVINLTRNGSLVTFDLRADFPGLEYVPEVLVDTDRLIHTTFWDEFMTDFMDNSVVNVCGLLTVIASTNRGNEPVLKLQAFNVIPMPGWPNTDTYKEYMPAVEPPSVSFIATLDRVTGAQNETRFLHFRLSAYDASSKTNVSWAFVGIIKANKRWEKTISPKAGRQIQVSGLLCGFISVSSQENIPNLVVEIAAMNVLPIA</sequence>
<comment type="caution">
    <text evidence="1">The sequence shown here is derived from an EMBL/GenBank/DDBJ whole genome shotgun (WGS) entry which is preliminary data.</text>
</comment>
<gene>
    <name evidence="1" type="ORF">AAP_02396</name>
</gene>
<proteinExistence type="predicted"/>
<evidence type="ECO:0000313" key="1">
    <source>
        <dbReference type="EMBL" id="KZZ93604.1"/>
    </source>
</evidence>
<name>A0A168A8D5_9EURO</name>
<organism evidence="1 2">
    <name type="scientific">Ascosphaera apis ARSEF 7405</name>
    <dbReference type="NCBI Taxonomy" id="392613"/>
    <lineage>
        <taxon>Eukaryota</taxon>
        <taxon>Fungi</taxon>
        <taxon>Dikarya</taxon>
        <taxon>Ascomycota</taxon>
        <taxon>Pezizomycotina</taxon>
        <taxon>Eurotiomycetes</taxon>
        <taxon>Eurotiomycetidae</taxon>
        <taxon>Onygenales</taxon>
        <taxon>Ascosphaeraceae</taxon>
        <taxon>Ascosphaera</taxon>
    </lineage>
</organism>
<dbReference type="VEuPathDB" id="FungiDB:AAP_02396"/>
<keyword evidence="2" id="KW-1185">Reference proteome</keyword>
<dbReference type="Proteomes" id="UP000242877">
    <property type="component" value="Unassembled WGS sequence"/>
</dbReference>
<evidence type="ECO:0000313" key="2">
    <source>
        <dbReference type="Proteomes" id="UP000242877"/>
    </source>
</evidence>
<reference evidence="1 2" key="1">
    <citation type="journal article" date="2016" name="Genome Biol. Evol.">
        <title>Divergent and convergent evolution of fungal pathogenicity.</title>
        <authorList>
            <person name="Shang Y."/>
            <person name="Xiao G."/>
            <person name="Zheng P."/>
            <person name="Cen K."/>
            <person name="Zhan S."/>
            <person name="Wang C."/>
        </authorList>
    </citation>
    <scope>NUCLEOTIDE SEQUENCE [LARGE SCALE GENOMIC DNA]</scope>
    <source>
        <strain evidence="1 2">ARSEF 7405</strain>
    </source>
</reference>
<protein>
    <submittedName>
        <fullName evidence="1">Uncharacterized protein</fullName>
    </submittedName>
</protein>
<dbReference type="AlphaFoldDB" id="A0A168A8D5"/>
<accession>A0A168A8D5</accession>
<dbReference type="EMBL" id="AZGZ01000008">
    <property type="protein sequence ID" value="KZZ93604.1"/>
    <property type="molecule type" value="Genomic_DNA"/>
</dbReference>